<keyword evidence="1" id="KW-0812">Transmembrane</keyword>
<dbReference type="Proteomes" id="UP001185779">
    <property type="component" value="Unassembled WGS sequence"/>
</dbReference>
<protein>
    <recommendedName>
        <fullName evidence="4">Transmembrane protein</fullName>
    </recommendedName>
</protein>
<proteinExistence type="predicted"/>
<dbReference type="PANTHER" id="PTHR42305:SF1">
    <property type="entry name" value="MEMBRANE PROTEIN RV1733C-RELATED"/>
    <property type="match status" value="1"/>
</dbReference>
<dbReference type="GeneID" id="77171545"/>
<evidence type="ECO:0000256" key="1">
    <source>
        <dbReference type="SAM" id="Phobius"/>
    </source>
</evidence>
<dbReference type="InterPro" id="IPR039708">
    <property type="entry name" value="MT1774/Rv1733c-like"/>
</dbReference>
<gene>
    <name evidence="2" type="ORF">R3P94_09610</name>
</gene>
<keyword evidence="3" id="KW-1185">Reference proteome</keyword>
<dbReference type="RefSeq" id="WP_191834773.1">
    <property type="nucleotide sequence ID" value="NZ_CP091855.1"/>
</dbReference>
<dbReference type="EMBL" id="JAWLKI010000008">
    <property type="protein sequence ID" value="MDV6307577.1"/>
    <property type="molecule type" value="Genomic_DNA"/>
</dbReference>
<keyword evidence="1" id="KW-0472">Membrane</keyword>
<feature type="transmembrane region" description="Helical" evidence="1">
    <location>
        <begin position="141"/>
        <end position="162"/>
    </location>
</feature>
<accession>A0ABU4DEB5</accession>
<reference evidence="2 3" key="1">
    <citation type="submission" date="2023-10" db="EMBL/GenBank/DDBJ databases">
        <title>Development of a sustainable strategy for remediation of hydrocarbon-contaminated territories based on the waste exchange concept.</title>
        <authorList>
            <person name="Krivoruchko A."/>
        </authorList>
    </citation>
    <scope>NUCLEOTIDE SEQUENCE [LARGE SCALE GENOMIC DNA]</scope>
    <source>
        <strain evidence="2 3">IEGM 1266</strain>
    </source>
</reference>
<organism evidence="2 3">
    <name type="scientific">Gordonia amicalis</name>
    <dbReference type="NCBI Taxonomy" id="89053"/>
    <lineage>
        <taxon>Bacteria</taxon>
        <taxon>Bacillati</taxon>
        <taxon>Actinomycetota</taxon>
        <taxon>Actinomycetes</taxon>
        <taxon>Mycobacteriales</taxon>
        <taxon>Gordoniaceae</taxon>
        <taxon>Gordonia</taxon>
    </lineage>
</organism>
<sequence length="187" mass="20974">MLRFLSRELHSWRLMHASSNRLVRPTDRVETLVLLALWVSALAGLLVALTIGGNTYATHKAAVEVQGPRHSVSATVVTMPKPDDDSTIVAWRRPDGSRATAAVDTERHDRVGRVRIIWLDDEDKPADPPRTTTTDAVVEGIMAGLGVVMLTTLGWWGLVLLVRAAADRHRMRRWEAEWLEFDIDSHR</sequence>
<evidence type="ECO:0000313" key="3">
    <source>
        <dbReference type="Proteomes" id="UP001185779"/>
    </source>
</evidence>
<evidence type="ECO:0008006" key="4">
    <source>
        <dbReference type="Google" id="ProtNLM"/>
    </source>
</evidence>
<keyword evidence="1" id="KW-1133">Transmembrane helix</keyword>
<feature type="transmembrane region" description="Helical" evidence="1">
    <location>
        <begin position="31"/>
        <end position="51"/>
    </location>
</feature>
<dbReference type="PANTHER" id="PTHR42305">
    <property type="entry name" value="MEMBRANE PROTEIN RV1733C-RELATED"/>
    <property type="match status" value="1"/>
</dbReference>
<evidence type="ECO:0000313" key="2">
    <source>
        <dbReference type="EMBL" id="MDV6307577.1"/>
    </source>
</evidence>
<name>A0ABU4DEB5_9ACTN</name>
<comment type="caution">
    <text evidence="2">The sequence shown here is derived from an EMBL/GenBank/DDBJ whole genome shotgun (WGS) entry which is preliminary data.</text>
</comment>